<reference evidence="1" key="1">
    <citation type="submission" date="2020-05" db="EMBL/GenBank/DDBJ databases">
        <authorList>
            <person name="Chiriac C."/>
            <person name="Salcher M."/>
            <person name="Ghai R."/>
            <person name="Kavagutti S V."/>
        </authorList>
    </citation>
    <scope>NUCLEOTIDE SEQUENCE</scope>
</reference>
<organism evidence="1">
    <name type="scientific">uncultured Caudovirales phage</name>
    <dbReference type="NCBI Taxonomy" id="2100421"/>
    <lineage>
        <taxon>Viruses</taxon>
        <taxon>Duplodnaviria</taxon>
        <taxon>Heunggongvirae</taxon>
        <taxon>Uroviricota</taxon>
        <taxon>Caudoviricetes</taxon>
        <taxon>Peduoviridae</taxon>
        <taxon>Maltschvirus</taxon>
        <taxon>Maltschvirus maltsch</taxon>
    </lineage>
</organism>
<name>A0A6J7WN92_9CAUD</name>
<dbReference type="EMBL" id="LR798257">
    <property type="protein sequence ID" value="CAB5218125.1"/>
    <property type="molecule type" value="Genomic_DNA"/>
</dbReference>
<evidence type="ECO:0000313" key="1">
    <source>
        <dbReference type="EMBL" id="CAB5218125.1"/>
    </source>
</evidence>
<dbReference type="InterPro" id="IPR045709">
    <property type="entry name" value="DUF6065"/>
</dbReference>
<sequence length="238" mass="27423">MSKFEVISLHPGAAQIDQLSVKRKWMDDTFDSHAYHCYPVSTANTVGWSLSFPVDVSFIWNGEYQGRESVTILEGKEFVYTGRENGTVSFYTGLSFKTDEDYSIFMYNPQNYFKEEWETIAAVISTSFFTNDLPLAIRIKKANEKITIKAGEPVAAFIPISLTNLQNMQLECFNGKVSKERENKIKSYGDKSQEINQRGEWTDFYRDATDEDGNKIGKHEVKVLRLRKNKNDEFKEII</sequence>
<proteinExistence type="predicted"/>
<protein>
    <submittedName>
        <fullName evidence="1">Uncharacterized protein</fullName>
    </submittedName>
</protein>
<gene>
    <name evidence="1" type="ORF">UFOVP204_7</name>
</gene>
<accession>A0A6J7WN92</accession>
<dbReference type="Pfam" id="PF19541">
    <property type="entry name" value="DUF6065"/>
    <property type="match status" value="1"/>
</dbReference>